<evidence type="ECO:0000256" key="5">
    <source>
        <dbReference type="ARBA" id="ARBA00073420"/>
    </source>
</evidence>
<dbReference type="GO" id="GO:0016491">
    <property type="term" value="F:oxidoreductase activity"/>
    <property type="evidence" value="ECO:0007669"/>
    <property type="project" value="UniProtKB-KW"/>
</dbReference>
<evidence type="ECO:0000256" key="1">
    <source>
        <dbReference type="ARBA" id="ARBA00001917"/>
    </source>
</evidence>
<dbReference type="AlphaFoldDB" id="A0A9P4Z2V8"/>
<dbReference type="Gene3D" id="3.20.20.70">
    <property type="entry name" value="Aldolase class I"/>
    <property type="match status" value="1"/>
</dbReference>
<feature type="binding site" evidence="8">
    <location>
        <position position="33"/>
    </location>
    <ligand>
        <name>glyoxylate</name>
        <dbReference type="ChEBI" id="CHEBI:36655"/>
    </ligand>
</feature>
<organism evidence="10 11">
    <name type="scientific">Geosmithia morbida</name>
    <dbReference type="NCBI Taxonomy" id="1094350"/>
    <lineage>
        <taxon>Eukaryota</taxon>
        <taxon>Fungi</taxon>
        <taxon>Dikarya</taxon>
        <taxon>Ascomycota</taxon>
        <taxon>Pezizomycotina</taxon>
        <taxon>Sordariomycetes</taxon>
        <taxon>Hypocreomycetidae</taxon>
        <taxon>Hypocreales</taxon>
        <taxon>Bionectriaceae</taxon>
        <taxon>Geosmithia</taxon>
    </lineage>
</organism>
<evidence type="ECO:0000256" key="4">
    <source>
        <dbReference type="ARBA" id="ARBA00024042"/>
    </source>
</evidence>
<dbReference type="Pfam" id="PF01070">
    <property type="entry name" value="FMN_dh"/>
    <property type="match status" value="1"/>
</dbReference>
<dbReference type="InterPro" id="IPR037396">
    <property type="entry name" value="FMN_HAD"/>
</dbReference>
<feature type="binding site" evidence="8">
    <location>
        <position position="254"/>
    </location>
    <ligand>
        <name>FMN</name>
        <dbReference type="ChEBI" id="CHEBI:58210"/>
    </ligand>
</feature>
<dbReference type="PROSITE" id="PS00557">
    <property type="entry name" value="FMN_HYDROXY_ACID_DH_1"/>
    <property type="match status" value="1"/>
</dbReference>
<evidence type="ECO:0000313" key="10">
    <source>
        <dbReference type="EMBL" id="KAF4126442.1"/>
    </source>
</evidence>
<keyword evidence="3" id="KW-0560">Oxidoreductase</keyword>
<dbReference type="PIRSF" id="PIRSF000138">
    <property type="entry name" value="Al-hdrx_acd_dh"/>
    <property type="match status" value="1"/>
</dbReference>
<dbReference type="EMBL" id="JAANYQ010000001">
    <property type="protein sequence ID" value="KAF4126442.1"/>
    <property type="molecule type" value="Genomic_DNA"/>
</dbReference>
<evidence type="ECO:0000313" key="11">
    <source>
        <dbReference type="Proteomes" id="UP000749293"/>
    </source>
</evidence>
<accession>A0A9P4Z2V8</accession>
<feature type="domain" description="FMN hydroxy acid dehydrogenase" evidence="9">
    <location>
        <begin position="7"/>
        <end position="383"/>
    </location>
</feature>
<feature type="binding site" evidence="8">
    <location>
        <begin position="332"/>
        <end position="333"/>
    </location>
    <ligand>
        <name>FMN</name>
        <dbReference type="ChEBI" id="CHEBI:58210"/>
    </ligand>
</feature>
<dbReference type="GO" id="GO:0010181">
    <property type="term" value="F:FMN binding"/>
    <property type="evidence" value="ECO:0007669"/>
    <property type="project" value="InterPro"/>
</dbReference>
<sequence length="390" mass="42878">MANRGRTYDPQVFSIHDLQRLASEKLSTTYREYYNEGAMDLLTLRDNEKAYDRYKIRPRVLKDVSNIDSSVTLFGARVKFPFGFSPTAMQKLAHEDGEVGTSRAAASVGVPMALSCYSTIDLESVISHGKGNPYIMQLSLLKNREAMIQMVERAEKAGYKALFLTLDAPYLGRRLNEFRNSFGLPEGMEYPNLFPGVDVSNLEDAGDSMAYGKIDPTPWASFEILTWADIETAIGWAELIAFFRKHTKMQIWGKGVYTPEDVELAIQHGFDGVVISNHGGRQLDGSPATLDALRDCAPVAEGRILIAIDGGIRRGTDIFKAIALGADFCFAGRPAIWGLAYAGEKGVKLALDILYDEFITCMALAGCRSVADITKGHLALLQPDGVLAKL</sequence>
<keyword evidence="8" id="KW-0285">Flavoprotein</keyword>
<keyword evidence="11" id="KW-1185">Reference proteome</keyword>
<evidence type="ECO:0000256" key="3">
    <source>
        <dbReference type="ARBA" id="ARBA00023002"/>
    </source>
</evidence>
<dbReference type="PANTHER" id="PTHR10578:SF149">
    <property type="entry name" value="2-HYDROXYACID OXIDASE 2"/>
    <property type="match status" value="1"/>
</dbReference>
<feature type="binding site" evidence="8">
    <location>
        <position position="174"/>
    </location>
    <ligand>
        <name>glyoxylate</name>
        <dbReference type="ChEBI" id="CHEBI:36655"/>
    </ligand>
</feature>
<feature type="binding site" evidence="8">
    <location>
        <begin position="309"/>
        <end position="313"/>
    </location>
    <ligand>
        <name>FMN</name>
        <dbReference type="ChEBI" id="CHEBI:58210"/>
    </ligand>
</feature>
<feature type="binding site" evidence="8">
    <location>
        <position position="281"/>
    </location>
    <ligand>
        <name>glyoxylate</name>
        <dbReference type="ChEBI" id="CHEBI:36655"/>
    </ligand>
</feature>
<reference evidence="10" key="1">
    <citation type="submission" date="2020-03" db="EMBL/GenBank/DDBJ databases">
        <title>Site-based positive gene gene selection in Geosmithia morbida across the United States reveals a broad range of putative effectors and factors for local host and environmental adapation.</title>
        <authorList>
            <person name="Onufrak A."/>
            <person name="Murdoch R.W."/>
            <person name="Gazis R."/>
            <person name="Huff M."/>
            <person name="Staton M."/>
            <person name="Klingeman W."/>
            <person name="Hadziabdic D."/>
        </authorList>
    </citation>
    <scope>NUCLEOTIDE SEQUENCE</scope>
    <source>
        <strain evidence="10">1262</strain>
    </source>
</reference>
<dbReference type="InterPro" id="IPR000262">
    <property type="entry name" value="FMN-dep_DH"/>
</dbReference>
<feature type="active site" description="Proton acceptor" evidence="7">
    <location>
        <position position="278"/>
    </location>
</feature>
<evidence type="ECO:0000259" key="9">
    <source>
        <dbReference type="PROSITE" id="PS51349"/>
    </source>
</evidence>
<feature type="binding site" evidence="8">
    <location>
        <position position="165"/>
    </location>
    <ligand>
        <name>FMN</name>
        <dbReference type="ChEBI" id="CHEBI:58210"/>
    </ligand>
</feature>
<dbReference type="CDD" id="cd02809">
    <property type="entry name" value="alpha_hydroxyacid_oxid_FMN"/>
    <property type="match status" value="1"/>
</dbReference>
<dbReference type="GO" id="GO:0005737">
    <property type="term" value="C:cytoplasm"/>
    <property type="evidence" value="ECO:0007669"/>
    <property type="project" value="UniProtKB-ARBA"/>
</dbReference>
<dbReference type="FunFam" id="3.20.20.70:FF:000056">
    <property type="entry name" value="hydroxyacid oxidase 2"/>
    <property type="match status" value="1"/>
</dbReference>
<proteinExistence type="inferred from homology"/>
<feature type="binding site" evidence="8">
    <location>
        <position position="115"/>
    </location>
    <ligand>
        <name>FMN</name>
        <dbReference type="ChEBI" id="CHEBI:58210"/>
    </ligand>
</feature>
<comment type="cofactor">
    <cofactor evidence="1">
        <name>FMN</name>
        <dbReference type="ChEBI" id="CHEBI:58210"/>
    </cofactor>
</comment>
<feature type="binding site" evidence="8">
    <location>
        <position position="278"/>
    </location>
    <ligand>
        <name>glyoxylate</name>
        <dbReference type="ChEBI" id="CHEBI:36655"/>
    </ligand>
</feature>
<dbReference type="OrthoDB" id="1925334at2759"/>
<dbReference type="InterPro" id="IPR008259">
    <property type="entry name" value="FMN_hydac_DH_AS"/>
</dbReference>
<feature type="binding site" evidence="8">
    <location>
        <position position="276"/>
    </location>
    <ligand>
        <name>FMN</name>
        <dbReference type="ChEBI" id="CHEBI:58210"/>
    </ligand>
</feature>
<gene>
    <name evidence="10" type="ORF">GMORB2_0178</name>
</gene>
<dbReference type="Proteomes" id="UP000749293">
    <property type="component" value="Unassembled WGS sequence"/>
</dbReference>
<keyword evidence="8" id="KW-0288">FMN</keyword>
<dbReference type="RefSeq" id="XP_035325094.1">
    <property type="nucleotide sequence ID" value="XM_035462164.1"/>
</dbReference>
<comment type="pathway">
    <text evidence="2">Mycotoxin biosynthesis.</text>
</comment>
<comment type="caution">
    <text evidence="10">The sequence shown here is derived from an EMBL/GenBank/DDBJ whole genome shotgun (WGS) entry which is preliminary data.</text>
</comment>
<dbReference type="InterPro" id="IPR013785">
    <property type="entry name" value="Aldolase_TIM"/>
</dbReference>
<dbReference type="PROSITE" id="PS51349">
    <property type="entry name" value="FMN_HYDROXY_ACID_DH_2"/>
    <property type="match status" value="1"/>
</dbReference>
<evidence type="ECO:0000256" key="6">
    <source>
        <dbReference type="ARBA" id="ARBA00083297"/>
    </source>
</evidence>
<dbReference type="GeneID" id="55966408"/>
<dbReference type="SUPFAM" id="SSF51395">
    <property type="entry name" value="FMN-linked oxidoreductases"/>
    <property type="match status" value="1"/>
</dbReference>
<feature type="binding site" evidence="8">
    <location>
        <position position="137"/>
    </location>
    <ligand>
        <name>FMN</name>
        <dbReference type="ChEBI" id="CHEBI:58210"/>
    </ligand>
</feature>
<feature type="binding site" evidence="8">
    <location>
        <begin position="86"/>
        <end position="88"/>
    </location>
    <ligand>
        <name>FMN</name>
        <dbReference type="ChEBI" id="CHEBI:58210"/>
    </ligand>
</feature>
<dbReference type="PANTHER" id="PTHR10578">
    <property type="entry name" value="S -2-HYDROXY-ACID OXIDASE-RELATED"/>
    <property type="match status" value="1"/>
</dbReference>
<evidence type="ECO:0000256" key="2">
    <source>
        <dbReference type="ARBA" id="ARBA00004685"/>
    </source>
</evidence>
<evidence type="ECO:0000256" key="8">
    <source>
        <dbReference type="PIRSR" id="PIRSR000138-2"/>
    </source>
</evidence>
<protein>
    <recommendedName>
        <fullName evidence="5">Oxidase FUB9</fullName>
    </recommendedName>
    <alternativeName>
        <fullName evidence="6">Fusaric acid biosynthesis protein 9</fullName>
    </alternativeName>
</protein>
<comment type="similarity">
    <text evidence="4">Belongs to the FMN-dependent alpha-hydroxy acid dehydrogenase family.</text>
</comment>
<evidence type="ECO:0000256" key="7">
    <source>
        <dbReference type="PIRSR" id="PIRSR000138-1"/>
    </source>
</evidence>
<dbReference type="InterPro" id="IPR012133">
    <property type="entry name" value="Alpha-hydoxy_acid_DH_FMN"/>
</dbReference>
<name>A0A9P4Z2V8_9HYPO</name>